<feature type="domain" description="Peptidase M56" evidence="3">
    <location>
        <begin position="12"/>
        <end position="300"/>
    </location>
</feature>
<keyword evidence="5" id="KW-1185">Reference proteome</keyword>
<feature type="compositionally biased region" description="Basic and acidic residues" evidence="1">
    <location>
        <begin position="535"/>
        <end position="568"/>
    </location>
</feature>
<comment type="caution">
    <text evidence="4">The sequence shown here is derived from an EMBL/GenBank/DDBJ whole genome shotgun (WGS) entry which is preliminary data.</text>
</comment>
<organism evidence="4 5">
    <name type="scientific">Stenotrophomonas capsici</name>
    <dbReference type="NCBI Taxonomy" id="3110230"/>
    <lineage>
        <taxon>Bacteria</taxon>
        <taxon>Pseudomonadati</taxon>
        <taxon>Pseudomonadota</taxon>
        <taxon>Gammaproteobacteria</taxon>
        <taxon>Lysobacterales</taxon>
        <taxon>Lysobacteraceae</taxon>
        <taxon>Stenotrophomonas</taxon>
    </lineage>
</organism>
<name>A0ABU5V400_9GAMM</name>
<evidence type="ECO:0000313" key="4">
    <source>
        <dbReference type="EMBL" id="MEA5668047.1"/>
    </source>
</evidence>
<proteinExistence type="predicted"/>
<dbReference type="Proteomes" id="UP001301653">
    <property type="component" value="Unassembled WGS sequence"/>
</dbReference>
<dbReference type="RefSeq" id="WP_323438841.1">
    <property type="nucleotide sequence ID" value="NZ_JAYFUH010000180.1"/>
</dbReference>
<evidence type="ECO:0000256" key="2">
    <source>
        <dbReference type="SAM" id="Phobius"/>
    </source>
</evidence>
<feature type="transmembrane region" description="Helical" evidence="2">
    <location>
        <begin position="12"/>
        <end position="30"/>
    </location>
</feature>
<evidence type="ECO:0000259" key="3">
    <source>
        <dbReference type="Pfam" id="PF05569"/>
    </source>
</evidence>
<dbReference type="EMBL" id="JAYFUH010000180">
    <property type="protein sequence ID" value="MEA5668047.1"/>
    <property type="molecule type" value="Genomic_DNA"/>
</dbReference>
<evidence type="ECO:0000313" key="5">
    <source>
        <dbReference type="Proteomes" id="UP001301653"/>
    </source>
</evidence>
<reference evidence="4 5" key="1">
    <citation type="submission" date="2023-12" db="EMBL/GenBank/DDBJ databases">
        <title>Stenotrophomonas guangdongensis sp. nov., isolated from wilted pepper plants (Capsicum annuum).</title>
        <authorList>
            <person name="Qiu M."/>
            <person name="Li Y."/>
            <person name="Liu Q."/>
            <person name="Zhang X."/>
            <person name="Huang Y."/>
            <person name="Guo R."/>
            <person name="Hu M."/>
            <person name="Zhou J."/>
            <person name="Zhou X."/>
        </authorList>
    </citation>
    <scope>NUCLEOTIDE SEQUENCE [LARGE SCALE GENOMIC DNA]</scope>
    <source>
        <strain evidence="4 5">MH1</strain>
    </source>
</reference>
<dbReference type="InterPro" id="IPR052173">
    <property type="entry name" value="Beta-lactam_resp_regulator"/>
</dbReference>
<dbReference type="InterPro" id="IPR008756">
    <property type="entry name" value="Peptidase_M56"/>
</dbReference>
<dbReference type="PANTHER" id="PTHR34978">
    <property type="entry name" value="POSSIBLE SENSOR-TRANSDUCER PROTEIN BLAR"/>
    <property type="match status" value="1"/>
</dbReference>
<dbReference type="PANTHER" id="PTHR34978:SF3">
    <property type="entry name" value="SLR0241 PROTEIN"/>
    <property type="match status" value="1"/>
</dbReference>
<feature type="transmembrane region" description="Helical" evidence="2">
    <location>
        <begin position="42"/>
        <end position="60"/>
    </location>
</feature>
<keyword evidence="2" id="KW-0812">Transmembrane</keyword>
<feature type="compositionally biased region" description="Pro residues" evidence="1">
    <location>
        <begin position="377"/>
        <end position="388"/>
    </location>
</feature>
<dbReference type="Pfam" id="PF05569">
    <property type="entry name" value="Peptidase_M56"/>
    <property type="match status" value="1"/>
</dbReference>
<protein>
    <submittedName>
        <fullName evidence="4">M56 family metallopeptidase</fullName>
    </submittedName>
</protein>
<evidence type="ECO:0000256" key="1">
    <source>
        <dbReference type="SAM" id="MobiDB-lite"/>
    </source>
</evidence>
<feature type="region of interest" description="Disordered" evidence="1">
    <location>
        <begin position="535"/>
        <end position="593"/>
    </location>
</feature>
<gene>
    <name evidence="4" type="ORF">VA603_10925</name>
</gene>
<sequence>MDSLFELLGNRLLATSVQTVVLTALVWALCRFVRRLPASTQCALWWLVALQAVVGLVWSAPLQLPVLPAMDSTVNVVQQAAAAAPPQANAAPVIVMQPLPLESGWSWLQVVMAVWLAGVLVMALRTWVAWRASRALLRHAQPCQDHKLNAALRLAAEAHGLSRAPRLMLSSAIDSPQLIGPWRPVLLLPARGLPRMRDDDLDMALTHELVHLQRHDLWLGLMPALAQHLFFFHPLVHLAAREYAIAREAAVDAAVVAGDRHCRQHYGRLLLQLGVAPRPGAGLASASPTFLSLKRRLLMLQNTSSFPRVGAGLILAAVALAGVLPMRLVAMPGPPAPPAPPAAPLAPPPPPVPPAPAAGASVEHTVIRTNGDLDDLPVPPAPPAPPAPRAAKPPAAPAAPAAPVAPARSLSTQGVIHLSDDGGRNSYVLVKGNQSIMNGTLADLHQAQRLNDGNGVILLRRDGKRYVVHDADTLSRFQQIHQETQRIADEQGKLGDRQGALGERQGEIGERMGEIGERIGEIAARQAELALARRDDASARRAMEDARREAEKARAEMDNPAMREEMRSLARQQAELGRQQSELGRQQAAASQRARQEVERLIDQVIRNGIARPING</sequence>
<feature type="compositionally biased region" description="Pro residues" evidence="1">
    <location>
        <begin position="337"/>
        <end position="356"/>
    </location>
</feature>
<keyword evidence="2" id="KW-0472">Membrane</keyword>
<dbReference type="CDD" id="cd07341">
    <property type="entry name" value="M56_BlaR1_MecR1_like"/>
    <property type="match status" value="1"/>
</dbReference>
<feature type="transmembrane region" description="Helical" evidence="2">
    <location>
        <begin position="305"/>
        <end position="324"/>
    </location>
</feature>
<keyword evidence="2" id="KW-1133">Transmembrane helix</keyword>
<feature type="compositionally biased region" description="Low complexity" evidence="1">
    <location>
        <begin position="389"/>
        <end position="406"/>
    </location>
</feature>
<feature type="transmembrane region" description="Helical" evidence="2">
    <location>
        <begin position="106"/>
        <end position="128"/>
    </location>
</feature>
<accession>A0ABU5V400</accession>
<feature type="region of interest" description="Disordered" evidence="1">
    <location>
        <begin position="337"/>
        <end position="406"/>
    </location>
</feature>